<keyword evidence="13" id="KW-1185">Reference proteome</keyword>
<dbReference type="Gene3D" id="1.10.150.110">
    <property type="entry name" value="DNA polymerase beta, N-terminal domain-like"/>
    <property type="match status" value="1"/>
</dbReference>
<dbReference type="InterPro" id="IPR003583">
    <property type="entry name" value="Hlx-hairpin-Hlx_DNA-bd_motif"/>
</dbReference>
<feature type="domain" description="Helix-hairpin-helix DNA-binding motif class 1" evidence="9">
    <location>
        <begin position="51"/>
        <end position="70"/>
    </location>
</feature>
<accession>D1YUN1</accession>
<feature type="domain" description="DNA-directed DNA polymerase X" evidence="11">
    <location>
        <begin position="1"/>
        <end position="310"/>
    </location>
</feature>
<dbReference type="SUPFAM" id="SSF89550">
    <property type="entry name" value="PHP domain-like"/>
    <property type="match status" value="1"/>
</dbReference>
<dbReference type="Gene3D" id="3.20.20.140">
    <property type="entry name" value="Metal-dependent hydrolases"/>
    <property type="match status" value="1"/>
</dbReference>
<reference evidence="12 13" key="2">
    <citation type="journal article" date="2008" name="Int. J. Syst. Evol. Microbiol.">
        <title>Methanocella paludicola gen. nov., sp. nov., a methane-producing archaeon, the first isolate of the lineage 'Rice Cluster I', and proposal of the new archaeal order Methanocellales ord. nov.</title>
        <authorList>
            <person name="Sakai S."/>
            <person name="Imachi H."/>
            <person name="Hanada S."/>
            <person name="Ohashi A."/>
            <person name="Harada H."/>
            <person name="Kamagata Y."/>
        </authorList>
    </citation>
    <scope>NUCLEOTIDE SEQUENCE [LARGE SCALE GENOMIC DNA]</scope>
    <source>
        <strain evidence="13">DSM 17711 / JCM 13418 / NBRC 101707 / SANAE</strain>
    </source>
</reference>
<keyword evidence="5" id="KW-0548">Nucleotidyltransferase</keyword>
<name>D1YUN1_METPS</name>
<dbReference type="GO" id="GO:0042578">
    <property type="term" value="F:phosphoric ester hydrolase activity"/>
    <property type="evidence" value="ECO:0007669"/>
    <property type="project" value="TreeGrafter"/>
</dbReference>
<dbReference type="GO" id="GO:0006281">
    <property type="term" value="P:DNA repair"/>
    <property type="evidence" value="ECO:0007669"/>
    <property type="project" value="InterPro"/>
</dbReference>
<dbReference type="EC" id="2.7.7.7" evidence="2"/>
<dbReference type="GO" id="GO:0008270">
    <property type="term" value="F:zinc ion binding"/>
    <property type="evidence" value="ECO:0007669"/>
    <property type="project" value="TreeGrafter"/>
</dbReference>
<dbReference type="CDD" id="cd07436">
    <property type="entry name" value="PHP_PolX"/>
    <property type="match status" value="1"/>
</dbReference>
<dbReference type="InterPro" id="IPR010996">
    <property type="entry name" value="HHH_MUS81"/>
</dbReference>
<dbReference type="STRING" id="304371.MCP_0081"/>
<evidence type="ECO:0000313" key="12">
    <source>
        <dbReference type="EMBL" id="BAI60153.1"/>
    </source>
</evidence>
<dbReference type="InterPro" id="IPR050243">
    <property type="entry name" value="PHP_phosphatase"/>
</dbReference>
<dbReference type="Pfam" id="PF14791">
    <property type="entry name" value="DNA_pol_B_thumb"/>
    <property type="match status" value="1"/>
</dbReference>
<feature type="domain" description="Helix-hairpin-helix DNA-binding motif class 1" evidence="9">
    <location>
        <begin position="126"/>
        <end position="145"/>
    </location>
</feature>
<dbReference type="eggNOG" id="arCOG00305">
    <property type="taxonomic scope" value="Archaea"/>
</dbReference>
<dbReference type="KEGG" id="mpd:MCP_0081"/>
<dbReference type="PIRSF" id="PIRSF005047">
    <property type="entry name" value="UCP005047_YshC"/>
    <property type="match status" value="1"/>
</dbReference>
<dbReference type="PANTHER" id="PTHR36928:SF1">
    <property type="entry name" value="PHOSPHATASE YCDX-RELATED"/>
    <property type="match status" value="1"/>
</dbReference>
<keyword evidence="3" id="KW-0237">DNA synthesis</keyword>
<comment type="catalytic activity">
    <reaction evidence="8">
        <text>DNA(n) + a 2'-deoxyribonucleoside 5'-triphosphate = DNA(n+1) + diphosphate</text>
        <dbReference type="Rhea" id="RHEA:22508"/>
        <dbReference type="Rhea" id="RHEA-COMP:17339"/>
        <dbReference type="Rhea" id="RHEA-COMP:17340"/>
        <dbReference type="ChEBI" id="CHEBI:33019"/>
        <dbReference type="ChEBI" id="CHEBI:61560"/>
        <dbReference type="ChEBI" id="CHEBI:173112"/>
        <dbReference type="EC" id="2.7.7.7"/>
    </reaction>
</comment>
<dbReference type="EMBL" id="AP011532">
    <property type="protein sequence ID" value="BAI60153.1"/>
    <property type="molecule type" value="Genomic_DNA"/>
</dbReference>
<reference evidence="13" key="3">
    <citation type="journal article" date="2011" name="PLoS ONE">
        <title>Genome sequence of a mesophilic hydrogenotrophic methanogen Methanocella paludicola, the first cultivated representative of the order Methanocellales.</title>
        <authorList>
            <person name="Sakai S."/>
            <person name="Takaki Y."/>
            <person name="Shimamura S."/>
            <person name="Sekine M."/>
            <person name="Tajima T."/>
            <person name="Kosugi H."/>
            <person name="Ichikawa N."/>
            <person name="Tasumi E."/>
            <person name="Hiraki A.T."/>
            <person name="Shimizu A."/>
            <person name="Kato Y."/>
            <person name="Nishiko R."/>
            <person name="Mori K."/>
            <person name="Fujita N."/>
            <person name="Imachi H."/>
            <person name="Takai K."/>
        </authorList>
    </citation>
    <scope>NUCLEOTIDE SEQUENCE [LARGE SCALE GENOMIC DNA]</scope>
    <source>
        <strain evidence="13">DSM 17711 / JCM 13418 / NBRC 101707 / SANAE</strain>
    </source>
</reference>
<dbReference type="InterPro" id="IPR029398">
    <property type="entry name" value="PolB_thumb"/>
</dbReference>
<dbReference type="PATRIC" id="fig|304371.9.peg.87"/>
<dbReference type="Pfam" id="PF02811">
    <property type="entry name" value="PHP"/>
    <property type="match status" value="1"/>
</dbReference>
<dbReference type="Proteomes" id="UP000001882">
    <property type="component" value="Chromosome"/>
</dbReference>
<proteinExistence type="predicted"/>
<dbReference type="SUPFAM" id="SSF47802">
    <property type="entry name" value="DNA polymerase beta, N-terminal domain-like"/>
    <property type="match status" value="1"/>
</dbReference>
<dbReference type="OrthoDB" id="8999at2157"/>
<dbReference type="GeneID" id="8680246"/>
<dbReference type="Pfam" id="PF14716">
    <property type="entry name" value="HHH_8"/>
    <property type="match status" value="1"/>
</dbReference>
<evidence type="ECO:0000256" key="4">
    <source>
        <dbReference type="ARBA" id="ARBA00022679"/>
    </source>
</evidence>
<dbReference type="SMART" id="SM00483">
    <property type="entry name" value="POLXc"/>
    <property type="match status" value="1"/>
</dbReference>
<reference evidence="12 13" key="1">
    <citation type="journal article" date="2007" name="Appl. Environ. Microbiol.">
        <title>Isolation of key methanogens for global methane emission from rice paddy fields: a novel isolate affiliated with the clone cluster rice cluster I.</title>
        <authorList>
            <person name="Sakai S."/>
            <person name="Imachi H."/>
            <person name="Sekiguchi Y."/>
            <person name="Ohashi A."/>
            <person name="Harada H."/>
            <person name="Kamagata Y."/>
        </authorList>
    </citation>
    <scope>NUCLEOTIDE SEQUENCE [LARGE SCALE GENOMIC DNA]</scope>
    <source>
        <strain evidence="13">DSM 17711 / JCM 13418 / NBRC 101707 / SANAE</strain>
    </source>
</reference>
<evidence type="ECO:0000259" key="11">
    <source>
        <dbReference type="SMART" id="SM00483"/>
    </source>
</evidence>
<organism evidence="12 13">
    <name type="scientific">Methanocella paludicola (strain DSM 17711 / JCM 13418 / NBRC 101707 / SANAE)</name>
    <dbReference type="NCBI Taxonomy" id="304371"/>
    <lineage>
        <taxon>Archaea</taxon>
        <taxon>Methanobacteriati</taxon>
        <taxon>Methanobacteriota</taxon>
        <taxon>Stenosarchaea group</taxon>
        <taxon>Methanomicrobia</taxon>
        <taxon>Methanocellales</taxon>
        <taxon>Methanocellaceae</taxon>
        <taxon>Methanocella</taxon>
    </lineage>
</organism>
<dbReference type="InterPro" id="IPR003141">
    <property type="entry name" value="Pol/His_phosphatase_N"/>
</dbReference>
<dbReference type="InterPro" id="IPR027421">
    <property type="entry name" value="DNA_pol_lamdba_lyase_dom_sf"/>
</dbReference>
<evidence type="ECO:0000256" key="1">
    <source>
        <dbReference type="ARBA" id="ARBA00001946"/>
    </source>
</evidence>
<keyword evidence="4" id="KW-0808">Transferase</keyword>
<evidence type="ECO:0000256" key="6">
    <source>
        <dbReference type="ARBA" id="ARBA00022705"/>
    </source>
</evidence>
<keyword evidence="7" id="KW-0239">DNA-directed DNA polymerase</keyword>
<dbReference type="NCBIfam" id="NF006375">
    <property type="entry name" value="PRK08609.1"/>
    <property type="match status" value="1"/>
</dbReference>
<gene>
    <name evidence="12" type="ordered locus">MCP_0081</name>
</gene>
<dbReference type="SUPFAM" id="SSF81301">
    <property type="entry name" value="Nucleotidyltransferase"/>
    <property type="match status" value="1"/>
</dbReference>
<dbReference type="GO" id="GO:0003677">
    <property type="term" value="F:DNA binding"/>
    <property type="evidence" value="ECO:0007669"/>
    <property type="project" value="InterPro"/>
</dbReference>
<dbReference type="NCBIfam" id="NF005928">
    <property type="entry name" value="PRK07945.1"/>
    <property type="match status" value="1"/>
</dbReference>
<dbReference type="SMART" id="SM00481">
    <property type="entry name" value="POLIIIAc"/>
    <property type="match status" value="1"/>
</dbReference>
<dbReference type="RefSeq" id="WP_012898833.1">
    <property type="nucleotide sequence ID" value="NC_013665.1"/>
</dbReference>
<evidence type="ECO:0000256" key="7">
    <source>
        <dbReference type="ARBA" id="ARBA00022932"/>
    </source>
</evidence>
<comment type="cofactor">
    <cofactor evidence="1">
        <name>Mg(2+)</name>
        <dbReference type="ChEBI" id="CHEBI:18420"/>
    </cofactor>
</comment>
<dbReference type="GO" id="GO:0003887">
    <property type="term" value="F:DNA-directed DNA polymerase activity"/>
    <property type="evidence" value="ECO:0007669"/>
    <property type="project" value="UniProtKB-KW"/>
</dbReference>
<dbReference type="Gene3D" id="3.30.210.10">
    <property type="entry name" value="DNA polymerase, thumb domain"/>
    <property type="match status" value="1"/>
</dbReference>
<dbReference type="InterPro" id="IPR004013">
    <property type="entry name" value="PHP_dom"/>
</dbReference>
<dbReference type="InterPro" id="IPR016195">
    <property type="entry name" value="Pol/histidinol_Pase-like"/>
</dbReference>
<dbReference type="InterPro" id="IPR002054">
    <property type="entry name" value="DNA-dir_DNA_pol_X"/>
</dbReference>
<keyword evidence="6" id="KW-0235">DNA replication</keyword>
<dbReference type="InParanoid" id="D1YUN1"/>
<dbReference type="InterPro" id="IPR022311">
    <property type="entry name" value="PolX-like"/>
</dbReference>
<dbReference type="PANTHER" id="PTHR36928">
    <property type="entry name" value="PHOSPHATASE YCDX-RELATED"/>
    <property type="match status" value="1"/>
</dbReference>
<feature type="domain" description="Helix-hairpin-helix DNA-binding motif class 1" evidence="9">
    <location>
        <begin position="91"/>
        <end position="110"/>
    </location>
</feature>
<feature type="domain" description="Polymerase/histidinol phosphatase N-terminal" evidence="10">
    <location>
        <begin position="334"/>
        <end position="413"/>
    </location>
</feature>
<dbReference type="InterPro" id="IPR043519">
    <property type="entry name" value="NT_sf"/>
</dbReference>
<protein>
    <recommendedName>
        <fullName evidence="2">DNA-directed DNA polymerase</fullName>
        <ecNumber evidence="2">2.7.7.7</ecNumber>
    </recommendedName>
</protein>
<dbReference type="Gene3D" id="1.10.150.20">
    <property type="entry name" value="5' to 3' exonuclease, C-terminal subdomain"/>
    <property type="match status" value="1"/>
</dbReference>
<dbReference type="GO" id="GO:0005829">
    <property type="term" value="C:cytosol"/>
    <property type="evidence" value="ECO:0007669"/>
    <property type="project" value="TreeGrafter"/>
</dbReference>
<dbReference type="SMART" id="SM00278">
    <property type="entry name" value="HhH1"/>
    <property type="match status" value="3"/>
</dbReference>
<dbReference type="AlphaFoldDB" id="D1YUN1"/>
<dbReference type="InterPro" id="IPR047967">
    <property type="entry name" value="PolX_PHP"/>
</dbReference>
<dbReference type="Pfam" id="PF14520">
    <property type="entry name" value="HHH_5"/>
    <property type="match status" value="1"/>
</dbReference>
<dbReference type="FunFam" id="3.20.20.140:FF:000047">
    <property type="entry name" value="PHP domain-containing protein"/>
    <property type="match status" value="1"/>
</dbReference>
<evidence type="ECO:0000256" key="5">
    <source>
        <dbReference type="ARBA" id="ARBA00022695"/>
    </source>
</evidence>
<evidence type="ECO:0000313" key="13">
    <source>
        <dbReference type="Proteomes" id="UP000001882"/>
    </source>
</evidence>
<sequence length="568" mass="62835">MNNHEAAEVLAGIARILELEGEDAYRIRAYRKASRSIEALQDDINEYYREGRLQEIPGVGRSIGELLAELLETGRSSLYESLKKEIPPELFEIMGVPGIGRKTAIKVHKALGVTTVEEFERAARMHRIRKLKGMGEKAERRVLDSIGRYRRRETGIPLYRAKGVADEAAHYLEDCGFERIEAAGSVRRWAPMVSDVNLVAGPGPMDCFLNSPLVSAVQSNDRGGARVMTRYRVEATLEEAGPDNRGLELLFATGSERHLEALTEYAAGRGISLSREGYVDAVTLEQRKFAAEEDLYRALGLEFIPPELREGRGEVEAAAEGGLPRLVEMADIRGDLHVHSDWSDGANTIQDIAIAARAMGYEYVAICDHSRSLAIANGLSVERLRDQMAEIDRLNDTLEDFTILKGCEVDIKADGSLDMPDDILEELDVVVASIHSGMRQEAEEMTGRVISALQSPYVTILGHPTARILGRREPTRLDIDRAIEAAVDNGKVLEVNAYPDRLDLSDVNVRKAVEAGAHISIDTDAHSLFELGFMEYGVHNARRGWAPKESVLNALTYEGLLDFLSGRQ</sequence>
<evidence type="ECO:0000256" key="2">
    <source>
        <dbReference type="ARBA" id="ARBA00012417"/>
    </source>
</evidence>
<dbReference type="InterPro" id="IPR037160">
    <property type="entry name" value="DNA_Pol_thumb_sf"/>
</dbReference>
<evidence type="ECO:0000259" key="9">
    <source>
        <dbReference type="SMART" id="SM00278"/>
    </source>
</evidence>
<dbReference type="SUPFAM" id="SSF47781">
    <property type="entry name" value="RuvA domain 2-like"/>
    <property type="match status" value="1"/>
</dbReference>
<evidence type="ECO:0000256" key="3">
    <source>
        <dbReference type="ARBA" id="ARBA00022634"/>
    </source>
</evidence>
<dbReference type="InterPro" id="IPR010994">
    <property type="entry name" value="RuvA_2-like"/>
</dbReference>
<evidence type="ECO:0000256" key="8">
    <source>
        <dbReference type="ARBA" id="ARBA00049244"/>
    </source>
</evidence>
<evidence type="ECO:0000259" key="10">
    <source>
        <dbReference type="SMART" id="SM00481"/>
    </source>
</evidence>